<accession>A0ABQ5TE10</accession>
<dbReference type="EMBL" id="BSFD01000009">
    <property type="protein sequence ID" value="GLK49498.1"/>
    <property type="molecule type" value="Genomic_DNA"/>
</dbReference>
<dbReference type="Gene3D" id="3.30.2320.10">
    <property type="entry name" value="hypothetical protein PF0899 domain"/>
    <property type="match status" value="1"/>
</dbReference>
<comment type="subcellular location">
    <subcellularLocation>
        <location evidence="1">Virion</location>
    </subcellularLocation>
</comment>
<comment type="caution">
    <text evidence="4">The sequence shown here is derived from an EMBL/GenBank/DDBJ whole genome shotgun (WGS) entry which is preliminary data.</text>
</comment>
<evidence type="ECO:0000256" key="2">
    <source>
        <dbReference type="SAM" id="MobiDB-lite"/>
    </source>
</evidence>
<dbReference type="Pfam" id="PF05065">
    <property type="entry name" value="Phage_capsid"/>
    <property type="match status" value="1"/>
</dbReference>
<proteinExistence type="predicted"/>
<feature type="region of interest" description="Disordered" evidence="2">
    <location>
        <begin position="65"/>
        <end position="87"/>
    </location>
</feature>
<organism evidence="4 5">
    <name type="scientific">Brevundimonas intermedia</name>
    <dbReference type="NCBI Taxonomy" id="74315"/>
    <lineage>
        <taxon>Bacteria</taxon>
        <taxon>Pseudomonadati</taxon>
        <taxon>Pseudomonadota</taxon>
        <taxon>Alphaproteobacteria</taxon>
        <taxon>Caulobacterales</taxon>
        <taxon>Caulobacteraceae</taxon>
        <taxon>Brevundimonas</taxon>
    </lineage>
</organism>
<evidence type="ECO:0000256" key="1">
    <source>
        <dbReference type="ARBA" id="ARBA00004328"/>
    </source>
</evidence>
<sequence>MSDDIKEIRQQLERVTGDVKQTAEKALKQAEDTGKVTDEVKQTADKLLVEQKALQGKLEAVEERQQQLEQSAANRREQDKAPPKSLGQAIAESDGLKAFIAQGAKGTQRIEVNNVITSASAGGLITPTRDGEIVSLRRRQPRIRSLLNQGRTNSSSVEYARQTARTNNAAVVAENTLKAESNYAWAKADAIVRTIAHWVPISRNTLDDAAALQTELDSELRYGLDIAEDEELLNGDGTGEHLDGLRANATAYAAPFSIEDETPIDTLRLALLQLELQDYAGDGFILNPMEWARIELTKNQFGSYIFANVLQLAGPTLWGRSVVATTAMDAGDFMAGEFGVAATIYDRMDAEVLFSTEDRDNFVKNMITARAEKRLAFAVKRETALVDGTFPLAA</sequence>
<keyword evidence="5" id="KW-1185">Reference proteome</keyword>
<dbReference type="InterPro" id="IPR024455">
    <property type="entry name" value="Phage_capsid"/>
</dbReference>
<feature type="domain" description="Phage capsid-like C-terminal" evidence="3">
    <location>
        <begin position="122"/>
        <end position="388"/>
    </location>
</feature>
<reference evidence="4" key="2">
    <citation type="submission" date="2023-01" db="EMBL/GenBank/DDBJ databases">
        <authorList>
            <person name="Sun Q."/>
            <person name="Evtushenko L."/>
        </authorList>
    </citation>
    <scope>NUCLEOTIDE SEQUENCE</scope>
    <source>
        <strain evidence="4">VKM B-1499</strain>
    </source>
</reference>
<dbReference type="SUPFAM" id="SSF56563">
    <property type="entry name" value="Major capsid protein gp5"/>
    <property type="match status" value="1"/>
</dbReference>
<dbReference type="InterPro" id="IPR054612">
    <property type="entry name" value="Phage_capsid-like_C"/>
</dbReference>
<evidence type="ECO:0000313" key="5">
    <source>
        <dbReference type="Proteomes" id="UP001143509"/>
    </source>
</evidence>
<evidence type="ECO:0000313" key="4">
    <source>
        <dbReference type="EMBL" id="GLK49498.1"/>
    </source>
</evidence>
<dbReference type="Gene3D" id="3.30.2400.10">
    <property type="entry name" value="Major capsid protein gp5"/>
    <property type="match status" value="1"/>
</dbReference>
<gene>
    <name evidence="4" type="ORF">GCM10017620_24710</name>
</gene>
<name>A0ABQ5TE10_9CAUL</name>
<evidence type="ECO:0000259" key="3">
    <source>
        <dbReference type="Pfam" id="PF05065"/>
    </source>
</evidence>
<protein>
    <submittedName>
        <fullName evidence="4">Nucleoid-structuring protein H-NS</fullName>
    </submittedName>
</protein>
<dbReference type="NCBIfam" id="TIGR01554">
    <property type="entry name" value="major_cap_HK97"/>
    <property type="match status" value="1"/>
</dbReference>
<dbReference type="Proteomes" id="UP001143509">
    <property type="component" value="Unassembled WGS sequence"/>
</dbReference>
<reference evidence="4" key="1">
    <citation type="journal article" date="2014" name="Int. J. Syst. Evol. Microbiol.">
        <title>Complete genome of a new Firmicutes species belonging to the dominant human colonic microbiota ('Ruminococcus bicirculans') reveals two chromosomes and a selective capacity to utilize plant glucans.</title>
        <authorList>
            <consortium name="NISC Comparative Sequencing Program"/>
            <person name="Wegmann U."/>
            <person name="Louis P."/>
            <person name="Goesmann A."/>
            <person name="Henrissat B."/>
            <person name="Duncan S.H."/>
            <person name="Flint H.J."/>
        </authorList>
    </citation>
    <scope>NUCLEOTIDE SEQUENCE</scope>
    <source>
        <strain evidence="4">VKM B-1499</strain>
    </source>
</reference>
<dbReference type="RefSeq" id="WP_271165693.1">
    <property type="nucleotide sequence ID" value="NZ_BSFD01000009.1"/>
</dbReference>